<gene>
    <name evidence="2" type="ORF">H4F98_01030</name>
</gene>
<feature type="transmembrane region" description="Helical" evidence="1">
    <location>
        <begin position="92"/>
        <end position="111"/>
    </location>
</feature>
<proteinExistence type="predicted"/>
<organism evidence="2 3">
    <name type="scientific">Marilutibacter spongiae</name>
    <dbReference type="NCBI Taxonomy" id="2025720"/>
    <lineage>
        <taxon>Bacteria</taxon>
        <taxon>Pseudomonadati</taxon>
        <taxon>Pseudomonadota</taxon>
        <taxon>Gammaproteobacteria</taxon>
        <taxon>Lysobacterales</taxon>
        <taxon>Lysobacteraceae</taxon>
        <taxon>Marilutibacter</taxon>
    </lineage>
</organism>
<accession>A0A7W3TIX0</accession>
<evidence type="ECO:0000313" key="3">
    <source>
        <dbReference type="Proteomes" id="UP000523196"/>
    </source>
</evidence>
<sequence>MAIMKDTASPLPVASTRDQWAVGLALAALMVATRGQHFASVDALPSASWAIFFLAGALLRPMWTLPAFFVLATVLDLGSYAAGTITDWCLSPAYWALALAYASLWLGGRVYRGLHRDDWRDIPRLAVALLVTGSVAYLLSKGGYWFFSGRYPDPDLQGFLARIPAYYPRALGTLAGYVGAAFALRAIWRTVLRPAAMGEARP</sequence>
<name>A0A7W3TIX0_9GAMM</name>
<keyword evidence="1" id="KW-0472">Membrane</keyword>
<keyword evidence="1" id="KW-1133">Transmembrane helix</keyword>
<dbReference type="EMBL" id="JACHTF010000001">
    <property type="protein sequence ID" value="MBB1059152.1"/>
    <property type="molecule type" value="Genomic_DNA"/>
</dbReference>
<dbReference type="RefSeq" id="WP_182684805.1">
    <property type="nucleotide sequence ID" value="NZ_JACHTF010000001.1"/>
</dbReference>
<reference evidence="2 3" key="1">
    <citation type="submission" date="2020-08" db="EMBL/GenBank/DDBJ databases">
        <authorList>
            <person name="Xu S."/>
            <person name="Li A."/>
        </authorList>
    </citation>
    <scope>NUCLEOTIDE SEQUENCE [LARGE SCALE GENOMIC DNA]</scope>
    <source>
        <strain evidence="2 3">119BY6-57</strain>
    </source>
</reference>
<evidence type="ECO:0008006" key="4">
    <source>
        <dbReference type="Google" id="ProtNLM"/>
    </source>
</evidence>
<feature type="transmembrane region" description="Helical" evidence="1">
    <location>
        <begin position="49"/>
        <end position="72"/>
    </location>
</feature>
<dbReference type="AlphaFoldDB" id="A0A7W3TIX0"/>
<feature type="transmembrane region" description="Helical" evidence="1">
    <location>
        <begin position="123"/>
        <end position="146"/>
    </location>
</feature>
<protein>
    <recommendedName>
        <fullName evidence="4">Cobalamin ABC transporter</fullName>
    </recommendedName>
</protein>
<keyword evidence="3" id="KW-1185">Reference proteome</keyword>
<feature type="transmembrane region" description="Helical" evidence="1">
    <location>
        <begin position="166"/>
        <end position="188"/>
    </location>
</feature>
<dbReference type="Proteomes" id="UP000523196">
    <property type="component" value="Unassembled WGS sequence"/>
</dbReference>
<keyword evidence="1" id="KW-0812">Transmembrane</keyword>
<comment type="caution">
    <text evidence="2">The sequence shown here is derived from an EMBL/GenBank/DDBJ whole genome shotgun (WGS) entry which is preliminary data.</text>
</comment>
<feature type="transmembrane region" description="Helical" evidence="1">
    <location>
        <begin position="20"/>
        <end position="37"/>
    </location>
</feature>
<evidence type="ECO:0000256" key="1">
    <source>
        <dbReference type="SAM" id="Phobius"/>
    </source>
</evidence>
<evidence type="ECO:0000313" key="2">
    <source>
        <dbReference type="EMBL" id="MBB1059152.1"/>
    </source>
</evidence>